<keyword evidence="3" id="KW-0645">Protease</keyword>
<keyword evidence="6" id="KW-0732">Signal</keyword>
<comment type="caution">
    <text evidence="8">The sequence shown here is derived from an EMBL/GenBank/DDBJ whole genome shotgun (WGS) entry which is preliminary data.</text>
</comment>
<name>A0A1D1V186_RAMVA</name>
<dbReference type="SMART" id="SM00020">
    <property type="entry name" value="Tryp_SPc"/>
    <property type="match status" value="1"/>
</dbReference>
<dbReference type="InterPro" id="IPR043504">
    <property type="entry name" value="Peptidase_S1_PA_chymotrypsin"/>
</dbReference>
<dbReference type="InterPro" id="IPR050127">
    <property type="entry name" value="Serine_Proteases_S1"/>
</dbReference>
<comment type="subcellular location">
    <subcellularLocation>
        <location evidence="1">Secreted</location>
    </subcellularLocation>
</comment>
<keyword evidence="9" id="KW-1185">Reference proteome</keyword>
<feature type="domain" description="Peptidase S1" evidence="7">
    <location>
        <begin position="199"/>
        <end position="412"/>
    </location>
</feature>
<protein>
    <recommendedName>
        <fullName evidence="7">Peptidase S1 domain-containing protein</fullName>
    </recommendedName>
</protein>
<evidence type="ECO:0000313" key="8">
    <source>
        <dbReference type="EMBL" id="GAU95609.1"/>
    </source>
</evidence>
<evidence type="ECO:0000256" key="2">
    <source>
        <dbReference type="ARBA" id="ARBA00022525"/>
    </source>
</evidence>
<evidence type="ECO:0000256" key="6">
    <source>
        <dbReference type="SAM" id="SignalP"/>
    </source>
</evidence>
<dbReference type="Gene3D" id="2.40.10.10">
    <property type="entry name" value="Trypsin-like serine proteases"/>
    <property type="match status" value="1"/>
</dbReference>
<evidence type="ECO:0000256" key="1">
    <source>
        <dbReference type="ARBA" id="ARBA00004613"/>
    </source>
</evidence>
<dbReference type="EMBL" id="BDGG01000003">
    <property type="protein sequence ID" value="GAU95609.1"/>
    <property type="molecule type" value="Genomic_DNA"/>
</dbReference>
<reference evidence="8 9" key="1">
    <citation type="journal article" date="2016" name="Nat. Commun.">
        <title>Extremotolerant tardigrade genome and improved radiotolerance of human cultured cells by tardigrade-unique protein.</title>
        <authorList>
            <person name="Hashimoto T."/>
            <person name="Horikawa D.D."/>
            <person name="Saito Y."/>
            <person name="Kuwahara H."/>
            <person name="Kozuka-Hata H."/>
            <person name="Shin-I T."/>
            <person name="Minakuchi Y."/>
            <person name="Ohishi K."/>
            <person name="Motoyama A."/>
            <person name="Aizu T."/>
            <person name="Enomoto A."/>
            <person name="Kondo K."/>
            <person name="Tanaka S."/>
            <person name="Hara Y."/>
            <person name="Koshikawa S."/>
            <person name="Sagara H."/>
            <person name="Miura T."/>
            <person name="Yokobori S."/>
            <person name="Miyagawa K."/>
            <person name="Suzuki Y."/>
            <person name="Kubo T."/>
            <person name="Oyama M."/>
            <person name="Kohara Y."/>
            <person name="Fujiyama A."/>
            <person name="Arakawa K."/>
            <person name="Katayama T."/>
            <person name="Toyoda A."/>
            <person name="Kunieda T."/>
        </authorList>
    </citation>
    <scope>NUCLEOTIDE SEQUENCE [LARGE SCALE GENOMIC DNA]</scope>
    <source>
        <strain evidence="8 9">YOKOZUNA-1</strain>
    </source>
</reference>
<accession>A0A1D1V186</accession>
<dbReference type="PANTHER" id="PTHR24264:SF65">
    <property type="entry name" value="SRCR DOMAIN-CONTAINING PROTEIN"/>
    <property type="match status" value="1"/>
</dbReference>
<evidence type="ECO:0000256" key="4">
    <source>
        <dbReference type="ARBA" id="ARBA00022801"/>
    </source>
</evidence>
<dbReference type="PROSITE" id="PS50240">
    <property type="entry name" value="TRYPSIN_DOM"/>
    <property type="match status" value="1"/>
</dbReference>
<dbReference type="InterPro" id="IPR009003">
    <property type="entry name" value="Peptidase_S1_PA"/>
</dbReference>
<feature type="chain" id="PRO_5008897916" description="Peptidase S1 domain-containing protein" evidence="6">
    <location>
        <begin position="29"/>
        <end position="412"/>
    </location>
</feature>
<evidence type="ECO:0000256" key="3">
    <source>
        <dbReference type="ARBA" id="ARBA00022670"/>
    </source>
</evidence>
<proteinExistence type="predicted"/>
<dbReference type="Proteomes" id="UP000186922">
    <property type="component" value="Unassembled WGS sequence"/>
</dbReference>
<evidence type="ECO:0000313" key="9">
    <source>
        <dbReference type="Proteomes" id="UP000186922"/>
    </source>
</evidence>
<keyword evidence="4" id="KW-0378">Hydrolase</keyword>
<organism evidence="8 9">
    <name type="scientific">Ramazzottius varieornatus</name>
    <name type="common">Water bear</name>
    <name type="synonym">Tardigrade</name>
    <dbReference type="NCBI Taxonomy" id="947166"/>
    <lineage>
        <taxon>Eukaryota</taxon>
        <taxon>Metazoa</taxon>
        <taxon>Ecdysozoa</taxon>
        <taxon>Tardigrada</taxon>
        <taxon>Eutardigrada</taxon>
        <taxon>Parachela</taxon>
        <taxon>Hypsibioidea</taxon>
        <taxon>Ramazzottiidae</taxon>
        <taxon>Ramazzottius</taxon>
    </lineage>
</organism>
<feature type="signal peptide" evidence="6">
    <location>
        <begin position="1"/>
        <end position="28"/>
    </location>
</feature>
<gene>
    <name evidence="8" type="primary">RvY_07199-1</name>
    <name evidence="8" type="synonym">RvY_07199.1</name>
    <name evidence="8" type="ORF">RvY_07199</name>
</gene>
<evidence type="ECO:0000256" key="5">
    <source>
        <dbReference type="ARBA" id="ARBA00022825"/>
    </source>
</evidence>
<dbReference type="PANTHER" id="PTHR24264">
    <property type="entry name" value="TRYPSIN-RELATED"/>
    <property type="match status" value="1"/>
</dbReference>
<dbReference type="GO" id="GO:0006508">
    <property type="term" value="P:proteolysis"/>
    <property type="evidence" value="ECO:0007669"/>
    <property type="project" value="UniProtKB-KW"/>
</dbReference>
<keyword evidence="2" id="KW-0964">Secreted</keyword>
<dbReference type="Pfam" id="PF00089">
    <property type="entry name" value="Trypsin"/>
    <property type="match status" value="1"/>
</dbReference>
<keyword evidence="5" id="KW-0720">Serine protease</keyword>
<dbReference type="GO" id="GO:0004252">
    <property type="term" value="F:serine-type endopeptidase activity"/>
    <property type="evidence" value="ECO:0007669"/>
    <property type="project" value="InterPro"/>
</dbReference>
<dbReference type="InterPro" id="IPR001254">
    <property type="entry name" value="Trypsin_dom"/>
</dbReference>
<sequence length="412" mass="43228">MRLPSDRMCTAWISIVAVLLYCSGAIDGQGSCENGGFCMDASICAQLGSAGRPSALCSTAAGQPSLVCCFFSLDNPITEPTQNPLLTTMANPLFETVDPFPSTTFNPFATSQRVISDGPLSPLGGSCGRVSGLRSESFGFAFVGSSSASVGAGLPVADPNLFDLVGISVEAKEDANKVVNVSMRGDERSLKKSNRVKRIVGGDFSSSNDLCYQVAILQGDTLISTGALISNDFVISTYSPLVPLTGSNANGRGLRVILGGPNAISSVLQGSTADVYPVTQVFPVPAFIQKTALGYPSSDMALLRFNRDNASLDTSRVCAICLPPRPLSQEDCQKVFVSGYGTTSESAATTDSKLRRIGVTLIPTAVCDNVFRAAFRSQSFRLDASSLCAGGEPGRDTCTVSERNCLLCYSLD</sequence>
<evidence type="ECO:0000259" key="7">
    <source>
        <dbReference type="PROSITE" id="PS50240"/>
    </source>
</evidence>
<dbReference type="SUPFAM" id="SSF50494">
    <property type="entry name" value="Trypsin-like serine proteases"/>
    <property type="match status" value="1"/>
</dbReference>
<dbReference type="AlphaFoldDB" id="A0A1D1V186"/>
<dbReference type="GO" id="GO:0005615">
    <property type="term" value="C:extracellular space"/>
    <property type="evidence" value="ECO:0007669"/>
    <property type="project" value="TreeGrafter"/>
</dbReference>
<dbReference type="OrthoDB" id="10066789at2759"/>
<dbReference type="STRING" id="947166.A0A1D1V186"/>